<evidence type="ECO:0000313" key="2">
    <source>
        <dbReference type="EMBL" id="RGD60364.1"/>
    </source>
</evidence>
<comment type="caution">
    <text evidence="2">The sequence shown here is derived from an EMBL/GenBank/DDBJ whole genome shotgun (WGS) entry which is preliminary data.</text>
</comment>
<evidence type="ECO:0000256" key="1">
    <source>
        <dbReference type="SAM" id="MobiDB-lite"/>
    </source>
</evidence>
<feature type="region of interest" description="Disordered" evidence="1">
    <location>
        <begin position="1"/>
        <end position="40"/>
    </location>
</feature>
<feature type="compositionally biased region" description="Low complexity" evidence="1">
    <location>
        <begin position="143"/>
        <end position="180"/>
    </location>
</feature>
<evidence type="ECO:0000313" key="3">
    <source>
        <dbReference type="Proteomes" id="UP000263377"/>
    </source>
</evidence>
<protein>
    <submittedName>
        <fullName evidence="2">Uncharacterized protein</fullName>
    </submittedName>
</protein>
<sequence length="364" mass="34345">MSTNRSRRIDRDAAEQLLGGAVGGPSDGQDASLTGPDGGPGQLARVLAAAAAPATAGELAGEEAALAAFREASLTPDPTVTPVRRRSMATAALARAFSTKATAVVLGATALCGVAVAAGTGNLPSALGGGPSAPEHTLAGQDAATGPAAGSPAAGPSAGAAPYGAVASGSARPSGSASAGPQAVVPSDPATPGTPSAERRGGRSAVPPALLGLCTGFTDRTAKGDRPARLVGDPLYGPLVTAAGGADRVADYCEAALDDEDGDHQGAGTPTGDPGRGGTGKGNSANSGGNGNANSGGNGGNADGNANGNANGGRGNANSGGNGEDGGGSGTRPGKPGVTVPPPPGAVPPSDVRPSRSTRPGNEQ</sequence>
<gene>
    <name evidence="2" type="ORF">DR950_23530</name>
</gene>
<feature type="compositionally biased region" description="Gly residues" evidence="1">
    <location>
        <begin position="288"/>
        <end position="302"/>
    </location>
</feature>
<accession>A0A372ZXY6</accession>
<feature type="region of interest" description="Disordered" evidence="1">
    <location>
        <begin position="127"/>
        <end position="241"/>
    </location>
</feature>
<dbReference type="AlphaFoldDB" id="A0A372ZXY6"/>
<proteinExistence type="predicted"/>
<dbReference type="Proteomes" id="UP000263377">
    <property type="component" value="Unassembled WGS sequence"/>
</dbReference>
<feature type="compositionally biased region" description="Polar residues" evidence="1">
    <location>
        <begin position="355"/>
        <end position="364"/>
    </location>
</feature>
<keyword evidence="3" id="KW-1185">Reference proteome</keyword>
<organism evidence="2 3">
    <name type="scientific">Kitasatospora xanthocidica</name>
    <dbReference type="NCBI Taxonomy" id="83382"/>
    <lineage>
        <taxon>Bacteria</taxon>
        <taxon>Bacillati</taxon>
        <taxon>Actinomycetota</taxon>
        <taxon>Actinomycetes</taxon>
        <taxon>Kitasatosporales</taxon>
        <taxon>Streptomycetaceae</taxon>
        <taxon>Kitasatospora</taxon>
    </lineage>
</organism>
<feature type="compositionally biased region" description="Gly residues" evidence="1">
    <location>
        <begin position="310"/>
        <end position="331"/>
    </location>
</feature>
<reference evidence="2 3" key="1">
    <citation type="submission" date="2018-08" db="EMBL/GenBank/DDBJ databases">
        <title>Diversity &amp; Physiological Properties of Lignin-Decomposing Actinobacteria from Soil.</title>
        <authorList>
            <person name="Roh S.G."/>
            <person name="Kim S.B."/>
        </authorList>
    </citation>
    <scope>NUCLEOTIDE SEQUENCE [LARGE SCALE GENOMIC DNA]</scope>
    <source>
        <strain evidence="2 3">MMS17-GH009</strain>
    </source>
</reference>
<dbReference type="EMBL" id="QVIG01000001">
    <property type="protein sequence ID" value="RGD60364.1"/>
    <property type="molecule type" value="Genomic_DNA"/>
</dbReference>
<dbReference type="RefSeq" id="WP_117488465.1">
    <property type="nucleotide sequence ID" value="NZ_QVIG01000001.1"/>
</dbReference>
<feature type="region of interest" description="Disordered" evidence="1">
    <location>
        <begin position="254"/>
        <end position="364"/>
    </location>
</feature>
<name>A0A372ZXY6_9ACTN</name>